<dbReference type="EMBL" id="BPLR01004242">
    <property type="protein sequence ID" value="GIX93381.1"/>
    <property type="molecule type" value="Genomic_DNA"/>
</dbReference>
<accession>A0AAV4PB38</accession>
<name>A0AAV4PB38_CAEEX</name>
<evidence type="ECO:0000313" key="1">
    <source>
        <dbReference type="EMBL" id="GIX93381.1"/>
    </source>
</evidence>
<evidence type="ECO:0000313" key="2">
    <source>
        <dbReference type="Proteomes" id="UP001054945"/>
    </source>
</evidence>
<proteinExistence type="predicted"/>
<reference evidence="1 2" key="1">
    <citation type="submission" date="2021-06" db="EMBL/GenBank/DDBJ databases">
        <title>Caerostris extrusa draft genome.</title>
        <authorList>
            <person name="Kono N."/>
            <person name="Arakawa K."/>
        </authorList>
    </citation>
    <scope>NUCLEOTIDE SEQUENCE [LARGE SCALE GENOMIC DNA]</scope>
</reference>
<organism evidence="1 2">
    <name type="scientific">Caerostris extrusa</name>
    <name type="common">Bark spider</name>
    <name type="synonym">Caerostris bankana</name>
    <dbReference type="NCBI Taxonomy" id="172846"/>
    <lineage>
        <taxon>Eukaryota</taxon>
        <taxon>Metazoa</taxon>
        <taxon>Ecdysozoa</taxon>
        <taxon>Arthropoda</taxon>
        <taxon>Chelicerata</taxon>
        <taxon>Arachnida</taxon>
        <taxon>Araneae</taxon>
        <taxon>Araneomorphae</taxon>
        <taxon>Entelegynae</taxon>
        <taxon>Araneoidea</taxon>
        <taxon>Araneidae</taxon>
        <taxon>Caerostris</taxon>
    </lineage>
</organism>
<dbReference type="AlphaFoldDB" id="A0AAV4PB38"/>
<protein>
    <submittedName>
        <fullName evidence="1">Uncharacterized protein</fullName>
    </submittedName>
</protein>
<dbReference type="Proteomes" id="UP001054945">
    <property type="component" value="Unassembled WGS sequence"/>
</dbReference>
<comment type="caution">
    <text evidence="1">The sequence shown here is derived from an EMBL/GenBank/DDBJ whole genome shotgun (WGS) entry which is preliminary data.</text>
</comment>
<keyword evidence="2" id="KW-1185">Reference proteome</keyword>
<sequence length="126" mass="13946">MANDNPSAEGIKVKIALQIQPTKFHRLADPIQIPKYHDLSKWMATVLSWLAKMADTKMAPPPRTDYNLLRVANHLRLREEIAFFPKLSEAKALCGRSAAAAAATAATTSTTTFIKTVAIRKKVYPI</sequence>
<gene>
    <name evidence="1" type="ORF">CEXT_204511</name>
</gene>